<reference evidence="3" key="1">
    <citation type="submission" date="2023-05" db="EMBL/GenBank/DDBJ databases">
        <title>Anaerotaeda fermentans gen. nov., sp. nov., a novel anaerobic planctomycete of the new family within the order Sedimentisphaerales isolated from Taman Peninsula, Russia.</title>
        <authorList>
            <person name="Khomyakova M.A."/>
            <person name="Merkel A.Y."/>
            <person name="Slobodkin A.I."/>
        </authorList>
    </citation>
    <scope>NUCLEOTIDE SEQUENCE</scope>
    <source>
        <strain evidence="3">M17dextr</strain>
    </source>
</reference>
<name>A0AAW6TYX5_9BACT</name>
<dbReference type="AlphaFoldDB" id="A0AAW6TYX5"/>
<dbReference type="SMART" id="SM00448">
    <property type="entry name" value="REC"/>
    <property type="match status" value="1"/>
</dbReference>
<accession>A0AAW6TYX5</accession>
<dbReference type="PANTHER" id="PTHR44520">
    <property type="entry name" value="RESPONSE REGULATOR RCP1-RELATED"/>
    <property type="match status" value="1"/>
</dbReference>
<organism evidence="3 4">
    <name type="scientific">Anaerobaca lacustris</name>
    <dbReference type="NCBI Taxonomy" id="3044600"/>
    <lineage>
        <taxon>Bacteria</taxon>
        <taxon>Pseudomonadati</taxon>
        <taxon>Planctomycetota</taxon>
        <taxon>Phycisphaerae</taxon>
        <taxon>Sedimentisphaerales</taxon>
        <taxon>Anaerobacaceae</taxon>
        <taxon>Anaerobaca</taxon>
    </lineage>
</organism>
<evidence type="ECO:0000313" key="4">
    <source>
        <dbReference type="Proteomes" id="UP001431776"/>
    </source>
</evidence>
<dbReference type="InterPro" id="IPR001789">
    <property type="entry name" value="Sig_transdc_resp-reg_receiver"/>
</dbReference>
<evidence type="ECO:0000313" key="3">
    <source>
        <dbReference type="EMBL" id="MDI6449562.1"/>
    </source>
</evidence>
<proteinExistence type="predicted"/>
<dbReference type="GO" id="GO:0000160">
    <property type="term" value="P:phosphorelay signal transduction system"/>
    <property type="evidence" value="ECO:0007669"/>
    <property type="project" value="InterPro"/>
</dbReference>
<gene>
    <name evidence="3" type="ORF">QJ522_10955</name>
</gene>
<keyword evidence="1" id="KW-0597">Phosphoprotein</keyword>
<feature type="domain" description="Response regulatory" evidence="2">
    <location>
        <begin position="5"/>
        <end position="126"/>
    </location>
</feature>
<keyword evidence="4" id="KW-1185">Reference proteome</keyword>
<dbReference type="PROSITE" id="PS50110">
    <property type="entry name" value="RESPONSE_REGULATORY"/>
    <property type="match status" value="1"/>
</dbReference>
<dbReference type="InterPro" id="IPR052893">
    <property type="entry name" value="TCS_response_regulator"/>
</dbReference>
<evidence type="ECO:0000256" key="1">
    <source>
        <dbReference type="PROSITE-ProRule" id="PRU00169"/>
    </source>
</evidence>
<dbReference type="InterPro" id="IPR011006">
    <property type="entry name" value="CheY-like_superfamily"/>
</dbReference>
<dbReference type="Proteomes" id="UP001431776">
    <property type="component" value="Unassembled WGS sequence"/>
</dbReference>
<comment type="caution">
    <text evidence="3">The sequence shown here is derived from an EMBL/GenBank/DDBJ whole genome shotgun (WGS) entry which is preliminary data.</text>
</comment>
<evidence type="ECO:0000259" key="2">
    <source>
        <dbReference type="PROSITE" id="PS50110"/>
    </source>
</evidence>
<sequence length="147" mass="15848">MYGKPIVVIEGAQAKPPTAREALDALGLARNMVHFDNADQALGRLRGERAWEPAVIVLDGLPDGPNGLDALKILKSDETLRAIPVIVVTPSGDAQVVDESFARGAAGFVVKPASRSEFIETMRAIHEYWTLSEVPPGMQSVRCWLGT</sequence>
<dbReference type="RefSeq" id="WP_349244968.1">
    <property type="nucleotide sequence ID" value="NZ_JASCXX010000011.1"/>
</dbReference>
<dbReference type="SUPFAM" id="SSF52172">
    <property type="entry name" value="CheY-like"/>
    <property type="match status" value="1"/>
</dbReference>
<protein>
    <submittedName>
        <fullName evidence="3">Response regulator</fullName>
    </submittedName>
</protein>
<dbReference type="Pfam" id="PF00072">
    <property type="entry name" value="Response_reg"/>
    <property type="match status" value="1"/>
</dbReference>
<dbReference type="Gene3D" id="3.40.50.2300">
    <property type="match status" value="1"/>
</dbReference>
<feature type="modified residue" description="4-aspartylphosphate" evidence="1">
    <location>
        <position position="59"/>
    </location>
</feature>
<dbReference type="EMBL" id="JASCXX010000011">
    <property type="protein sequence ID" value="MDI6449562.1"/>
    <property type="molecule type" value="Genomic_DNA"/>
</dbReference>
<dbReference type="PANTHER" id="PTHR44520:SF2">
    <property type="entry name" value="RESPONSE REGULATOR RCP1"/>
    <property type="match status" value="1"/>
</dbReference>